<dbReference type="PANTHER" id="PTHR34148">
    <property type="entry name" value="ADENOSYLCOBINAMIDE-GDP RIBAZOLETRANSFERASE"/>
    <property type="match status" value="1"/>
</dbReference>
<accession>A0A4P8L2H2</accession>
<evidence type="ECO:0000256" key="9">
    <source>
        <dbReference type="ARBA" id="ARBA00022679"/>
    </source>
</evidence>
<dbReference type="GO" id="GO:0008818">
    <property type="term" value="F:cobalamin 5'-phosphate synthase activity"/>
    <property type="evidence" value="ECO:0007669"/>
    <property type="project" value="UniProtKB-UniRule"/>
</dbReference>
<dbReference type="GO" id="GO:0051073">
    <property type="term" value="F:adenosylcobinamide-GDP ribazoletransferase activity"/>
    <property type="evidence" value="ECO:0007669"/>
    <property type="project" value="UniProtKB-UniRule"/>
</dbReference>
<comment type="subcellular location">
    <subcellularLocation>
        <location evidence="2 19">Cell membrane</location>
        <topology evidence="2 19">Multi-pass membrane protein</topology>
    </subcellularLocation>
</comment>
<dbReference type="NCBIfam" id="TIGR00317">
    <property type="entry name" value="cobS"/>
    <property type="match status" value="1"/>
</dbReference>
<proteinExistence type="inferred from homology"/>
<evidence type="ECO:0000256" key="18">
    <source>
        <dbReference type="ARBA" id="ARBA00049504"/>
    </source>
</evidence>
<evidence type="ECO:0000256" key="11">
    <source>
        <dbReference type="ARBA" id="ARBA00022842"/>
    </source>
</evidence>
<comment type="function">
    <text evidence="14 19">Joins adenosylcobinamide-GDP and alpha-ribazole to generate adenosylcobalamin (Ado-cobalamin). Also synthesizes adenosylcobalamin 5'-phosphate from adenosylcobinamide-GDP and alpha-ribazole 5'-phosphate.</text>
</comment>
<keyword evidence="12 19" id="KW-1133">Transmembrane helix</keyword>
<keyword evidence="11 19" id="KW-0460">Magnesium</keyword>
<feature type="transmembrane region" description="Helical" evidence="19">
    <location>
        <begin position="112"/>
        <end position="131"/>
    </location>
</feature>
<evidence type="ECO:0000256" key="5">
    <source>
        <dbReference type="ARBA" id="ARBA00013200"/>
    </source>
</evidence>
<keyword evidence="7 19" id="KW-1003">Cell membrane</keyword>
<comment type="cofactor">
    <cofactor evidence="1 19">
        <name>Mg(2+)</name>
        <dbReference type="ChEBI" id="CHEBI:18420"/>
    </cofactor>
</comment>
<keyword evidence="10 19" id="KW-0812">Transmembrane</keyword>
<reference evidence="20 21" key="2">
    <citation type="submission" date="2019-05" db="EMBL/GenBank/DDBJ databases">
        <authorList>
            <person name="Suflita J.M."/>
            <person name="Marks C.R."/>
        </authorList>
    </citation>
    <scope>NUCLEOTIDE SEQUENCE [LARGE SCALE GENOMIC DNA]</scope>
    <source>
        <strain evidence="20 21">ALDC</strain>
    </source>
</reference>
<comment type="pathway">
    <text evidence="3 19">Cofactor biosynthesis; adenosylcobalamin biosynthesis; adenosylcobalamin from cob(II)yrinate a,c-diamide: step 7/7.</text>
</comment>
<evidence type="ECO:0000256" key="1">
    <source>
        <dbReference type="ARBA" id="ARBA00001946"/>
    </source>
</evidence>
<evidence type="ECO:0000256" key="14">
    <source>
        <dbReference type="ARBA" id="ARBA00025228"/>
    </source>
</evidence>
<evidence type="ECO:0000256" key="10">
    <source>
        <dbReference type="ARBA" id="ARBA00022692"/>
    </source>
</evidence>
<dbReference type="EMBL" id="CP040098">
    <property type="protein sequence ID" value="QCQ21843.1"/>
    <property type="molecule type" value="Genomic_DNA"/>
</dbReference>
<dbReference type="KEGG" id="dax:FDQ92_06420"/>
<evidence type="ECO:0000313" key="21">
    <source>
        <dbReference type="Proteomes" id="UP000298602"/>
    </source>
</evidence>
<evidence type="ECO:0000256" key="2">
    <source>
        <dbReference type="ARBA" id="ARBA00004651"/>
    </source>
</evidence>
<evidence type="ECO:0000256" key="7">
    <source>
        <dbReference type="ARBA" id="ARBA00022475"/>
    </source>
</evidence>
<dbReference type="OrthoDB" id="9794223at2"/>
<comment type="catalytic activity">
    <reaction evidence="18 19">
        <text>alpha-ribazole 5'-phosphate + adenosylcob(III)inamide-GDP = adenosylcob(III)alamin 5'-phosphate + GMP + H(+)</text>
        <dbReference type="Rhea" id="RHEA:23560"/>
        <dbReference type="ChEBI" id="CHEBI:15378"/>
        <dbReference type="ChEBI" id="CHEBI:57918"/>
        <dbReference type="ChEBI" id="CHEBI:58115"/>
        <dbReference type="ChEBI" id="CHEBI:60487"/>
        <dbReference type="ChEBI" id="CHEBI:60493"/>
        <dbReference type="EC" id="2.7.8.26"/>
    </reaction>
</comment>
<dbReference type="Proteomes" id="UP000298602">
    <property type="component" value="Chromosome"/>
</dbReference>
<evidence type="ECO:0000256" key="12">
    <source>
        <dbReference type="ARBA" id="ARBA00022989"/>
    </source>
</evidence>
<keyword evidence="21" id="KW-1185">Reference proteome</keyword>
<evidence type="ECO:0000256" key="19">
    <source>
        <dbReference type="HAMAP-Rule" id="MF_00719"/>
    </source>
</evidence>
<gene>
    <name evidence="19 20" type="primary">cobS</name>
    <name evidence="20" type="ORF">FDQ92_06420</name>
</gene>
<comment type="catalytic activity">
    <reaction evidence="17 19">
        <text>alpha-ribazole + adenosylcob(III)inamide-GDP = adenosylcob(III)alamin + GMP + H(+)</text>
        <dbReference type="Rhea" id="RHEA:16049"/>
        <dbReference type="ChEBI" id="CHEBI:10329"/>
        <dbReference type="ChEBI" id="CHEBI:15378"/>
        <dbReference type="ChEBI" id="CHEBI:18408"/>
        <dbReference type="ChEBI" id="CHEBI:58115"/>
        <dbReference type="ChEBI" id="CHEBI:60487"/>
        <dbReference type="EC" id="2.7.8.26"/>
    </reaction>
</comment>
<dbReference type="PANTHER" id="PTHR34148:SF1">
    <property type="entry name" value="ADENOSYLCOBINAMIDE-GDP RIBAZOLETRANSFERASE"/>
    <property type="match status" value="1"/>
</dbReference>
<evidence type="ECO:0000256" key="8">
    <source>
        <dbReference type="ARBA" id="ARBA00022573"/>
    </source>
</evidence>
<reference evidence="20 21" key="1">
    <citation type="submission" date="2019-05" db="EMBL/GenBank/DDBJ databases">
        <title>The Complete Genome Sequence of the n-alkane-degrading Desulfoglaeba alkanexedens ALDC reveals multiple alkylsuccinate synthase gene clusters.</title>
        <authorList>
            <person name="Callaghan A.V."/>
            <person name="Davidova I.A."/>
            <person name="Duncan K.E."/>
            <person name="Morris B."/>
            <person name="McInerney M.J."/>
        </authorList>
    </citation>
    <scope>NUCLEOTIDE SEQUENCE [LARGE SCALE GENOMIC DNA]</scope>
    <source>
        <strain evidence="20 21">ALDC</strain>
    </source>
</reference>
<evidence type="ECO:0000256" key="4">
    <source>
        <dbReference type="ARBA" id="ARBA00010561"/>
    </source>
</evidence>
<dbReference type="UniPathway" id="UPA00148">
    <property type="reaction ID" value="UER00238"/>
</dbReference>
<sequence>MTPMWHRISLALSFLTVLHLPGRSKTPFAEEDLARSFAHFPTVGLLLGLAAALTAALLSPFLPSAVTAVWLLIVSVVLTRGLHLDGLADLADALGGAFDHPTRLDIMKDSRIGTFGAVALMLCLAAKAAAFKSLLDASQLAPFVAIPALSRYAMAMVAFRIPYARASGGLGRPFIEHLSRKELTAAGFVAAPAAFILLGFTAFAHFAAILLIVLFFRRLAIRTLGGVTGDVLGASNEVAETALYTLAAALSPI</sequence>
<dbReference type="EC" id="2.7.8.26" evidence="5 19"/>
<keyword evidence="9 19" id="KW-0808">Transferase</keyword>
<feature type="transmembrane region" description="Helical" evidence="19">
    <location>
        <begin position="65"/>
        <end position="82"/>
    </location>
</feature>
<keyword evidence="13 19" id="KW-0472">Membrane</keyword>
<evidence type="ECO:0000313" key="20">
    <source>
        <dbReference type="EMBL" id="QCQ21843.1"/>
    </source>
</evidence>
<comment type="similarity">
    <text evidence="4 19">Belongs to the CobS family.</text>
</comment>
<protein>
    <recommendedName>
        <fullName evidence="6 19">Adenosylcobinamide-GDP ribazoletransferase</fullName>
        <ecNumber evidence="5 19">2.7.8.26</ecNumber>
    </recommendedName>
    <alternativeName>
        <fullName evidence="16 19">Cobalamin synthase</fullName>
    </alternativeName>
    <alternativeName>
        <fullName evidence="15 19">Cobalamin-5'-phosphate synthase</fullName>
    </alternativeName>
</protein>
<evidence type="ECO:0000256" key="3">
    <source>
        <dbReference type="ARBA" id="ARBA00004663"/>
    </source>
</evidence>
<dbReference type="GO" id="GO:0009236">
    <property type="term" value="P:cobalamin biosynthetic process"/>
    <property type="evidence" value="ECO:0007669"/>
    <property type="project" value="UniProtKB-UniRule"/>
</dbReference>
<evidence type="ECO:0000256" key="13">
    <source>
        <dbReference type="ARBA" id="ARBA00023136"/>
    </source>
</evidence>
<name>A0A4P8L2H2_9BACT</name>
<keyword evidence="8 19" id="KW-0169">Cobalamin biosynthesis</keyword>
<dbReference type="Pfam" id="PF02654">
    <property type="entry name" value="CobS"/>
    <property type="match status" value="1"/>
</dbReference>
<feature type="transmembrane region" description="Helical" evidence="19">
    <location>
        <begin position="183"/>
        <end position="216"/>
    </location>
</feature>
<dbReference type="AlphaFoldDB" id="A0A4P8L2H2"/>
<dbReference type="GO" id="GO:0005886">
    <property type="term" value="C:plasma membrane"/>
    <property type="evidence" value="ECO:0007669"/>
    <property type="project" value="UniProtKB-SubCell"/>
</dbReference>
<evidence type="ECO:0000256" key="16">
    <source>
        <dbReference type="ARBA" id="ARBA00032853"/>
    </source>
</evidence>
<feature type="transmembrane region" description="Helical" evidence="19">
    <location>
        <begin position="40"/>
        <end position="58"/>
    </location>
</feature>
<evidence type="ECO:0000256" key="17">
    <source>
        <dbReference type="ARBA" id="ARBA00048623"/>
    </source>
</evidence>
<evidence type="ECO:0000256" key="15">
    <source>
        <dbReference type="ARBA" id="ARBA00032605"/>
    </source>
</evidence>
<dbReference type="InterPro" id="IPR003805">
    <property type="entry name" value="CobS"/>
</dbReference>
<dbReference type="HAMAP" id="MF_00719">
    <property type="entry name" value="CobS"/>
    <property type="match status" value="1"/>
</dbReference>
<evidence type="ECO:0000256" key="6">
    <source>
        <dbReference type="ARBA" id="ARBA00015850"/>
    </source>
</evidence>
<organism evidence="20 21">
    <name type="scientific">Desulfoglaeba alkanexedens ALDC</name>
    <dbReference type="NCBI Taxonomy" id="980445"/>
    <lineage>
        <taxon>Bacteria</taxon>
        <taxon>Pseudomonadati</taxon>
        <taxon>Thermodesulfobacteriota</taxon>
        <taxon>Syntrophobacteria</taxon>
        <taxon>Syntrophobacterales</taxon>
        <taxon>Syntrophobacteraceae</taxon>
        <taxon>Desulfoglaeba</taxon>
    </lineage>
</organism>